<dbReference type="SMART" id="SM00564">
    <property type="entry name" value="PQQ"/>
    <property type="match status" value="1"/>
</dbReference>
<accession>A0ABV0QVZ4</accession>
<keyword evidence="3" id="KW-1185">Reference proteome</keyword>
<name>A0ABV0QVZ4_9TELE</name>
<dbReference type="Proteomes" id="UP001434883">
    <property type="component" value="Unassembled WGS sequence"/>
</dbReference>
<proteinExistence type="predicted"/>
<reference evidence="2 3" key="1">
    <citation type="submission" date="2021-06" db="EMBL/GenBank/DDBJ databases">
        <authorList>
            <person name="Palmer J.M."/>
        </authorList>
    </citation>
    <scope>NUCLEOTIDE SEQUENCE [LARGE SCALE GENOMIC DNA]</scope>
    <source>
        <strain evidence="2 3">XC_2019</strain>
        <tissue evidence="2">Muscle</tissue>
    </source>
</reference>
<dbReference type="InterPro" id="IPR018391">
    <property type="entry name" value="PQQ_b-propeller_rpt"/>
</dbReference>
<comment type="caution">
    <text evidence="2">The sequence shown here is derived from an EMBL/GenBank/DDBJ whole genome shotgun (WGS) entry which is preliminary data.</text>
</comment>
<dbReference type="EMBL" id="JAHRIN010025630">
    <property type="protein sequence ID" value="MEQ2200013.1"/>
    <property type="molecule type" value="Genomic_DNA"/>
</dbReference>
<sequence length="325" mass="36000">MRFVDKIAKSKYFQKATETEFIKKKMEEVSNTPILLTVEVQECKGTLAVNIPPPPTDRIWYGFRSPPHLELKARPKLGEREVTLVHVTEWIEKKLDQEFQIGVLAYEAESAFEIIKHSSFMSHLVSRIGRNVCTAAAAAGSIKHLNHLSLWQPEPSFLCSDQPARTTQLVCRGLRPESNMDWPGSKQALLCCILALLSCAGPQQKTDQQMVGEVFVCETKRAECPYGLPAHYSAVCAKVEELLSHCPWLDSFQKAKPTLQDLLDGRNVALTLQGFCSASTVALPESLLFVSTLDGNLHAVSKKSGSIKWTLKEGSACSGIALDKE</sequence>
<dbReference type="CDD" id="cd21675">
    <property type="entry name" value="SMP_TEX2"/>
    <property type="match status" value="1"/>
</dbReference>
<gene>
    <name evidence="2" type="ORF">XENOCAPTIV_019817</name>
</gene>
<comment type="subcellular location">
    <subcellularLocation>
        <location evidence="1">Endoplasmic reticulum membrane</location>
    </subcellularLocation>
</comment>
<organism evidence="2 3">
    <name type="scientific">Xenoophorus captivus</name>
    <dbReference type="NCBI Taxonomy" id="1517983"/>
    <lineage>
        <taxon>Eukaryota</taxon>
        <taxon>Metazoa</taxon>
        <taxon>Chordata</taxon>
        <taxon>Craniata</taxon>
        <taxon>Vertebrata</taxon>
        <taxon>Euteleostomi</taxon>
        <taxon>Actinopterygii</taxon>
        <taxon>Neopterygii</taxon>
        <taxon>Teleostei</taxon>
        <taxon>Neoteleostei</taxon>
        <taxon>Acanthomorphata</taxon>
        <taxon>Ovalentaria</taxon>
        <taxon>Atherinomorphae</taxon>
        <taxon>Cyprinodontiformes</taxon>
        <taxon>Goodeidae</taxon>
        <taxon>Xenoophorus</taxon>
    </lineage>
</organism>
<evidence type="ECO:0000313" key="2">
    <source>
        <dbReference type="EMBL" id="MEQ2200013.1"/>
    </source>
</evidence>
<protein>
    <submittedName>
        <fullName evidence="2">Uncharacterized protein</fullName>
    </submittedName>
</protein>
<dbReference type="PANTHER" id="PTHR13466:SF2">
    <property type="entry name" value="TESTIS-EXPRESSED PROTEIN 2"/>
    <property type="match status" value="1"/>
</dbReference>
<evidence type="ECO:0000313" key="3">
    <source>
        <dbReference type="Proteomes" id="UP001434883"/>
    </source>
</evidence>
<dbReference type="PANTHER" id="PTHR13466">
    <property type="entry name" value="TEX2 PROTEIN-RELATED"/>
    <property type="match status" value="1"/>
</dbReference>
<evidence type="ECO:0000256" key="1">
    <source>
        <dbReference type="ARBA" id="ARBA00004586"/>
    </source>
</evidence>